<name>A0A2U1LZW1_ARTAN</name>
<keyword evidence="1" id="KW-0812">Transmembrane</keyword>
<dbReference type="STRING" id="35608.A0A2U1LZW1"/>
<dbReference type="AlphaFoldDB" id="A0A2U1LZW1"/>
<comment type="caution">
    <text evidence="2">The sequence shown here is derived from an EMBL/GenBank/DDBJ whole genome shotgun (WGS) entry which is preliminary data.</text>
</comment>
<evidence type="ECO:0000256" key="1">
    <source>
        <dbReference type="SAM" id="Phobius"/>
    </source>
</evidence>
<accession>A0A2U1LZW1</accession>
<evidence type="ECO:0000313" key="3">
    <source>
        <dbReference type="Proteomes" id="UP000245207"/>
    </source>
</evidence>
<proteinExistence type="predicted"/>
<evidence type="ECO:0008006" key="4">
    <source>
        <dbReference type="Google" id="ProtNLM"/>
    </source>
</evidence>
<keyword evidence="1" id="KW-1133">Transmembrane helix</keyword>
<protein>
    <recommendedName>
        <fullName evidence="4">Transmembrane protein</fullName>
    </recommendedName>
</protein>
<dbReference type="PANTHER" id="PTHR36794">
    <property type="entry name" value="TRANSMEMBRANE PROTEIN"/>
    <property type="match status" value="1"/>
</dbReference>
<gene>
    <name evidence="2" type="ORF">CTI12_AA157500</name>
</gene>
<organism evidence="2 3">
    <name type="scientific">Artemisia annua</name>
    <name type="common">Sweet wormwood</name>
    <dbReference type="NCBI Taxonomy" id="35608"/>
    <lineage>
        <taxon>Eukaryota</taxon>
        <taxon>Viridiplantae</taxon>
        <taxon>Streptophyta</taxon>
        <taxon>Embryophyta</taxon>
        <taxon>Tracheophyta</taxon>
        <taxon>Spermatophyta</taxon>
        <taxon>Magnoliopsida</taxon>
        <taxon>eudicotyledons</taxon>
        <taxon>Gunneridae</taxon>
        <taxon>Pentapetalae</taxon>
        <taxon>asterids</taxon>
        <taxon>campanulids</taxon>
        <taxon>Asterales</taxon>
        <taxon>Asteraceae</taxon>
        <taxon>Asteroideae</taxon>
        <taxon>Anthemideae</taxon>
        <taxon>Artemisiinae</taxon>
        <taxon>Artemisia</taxon>
    </lineage>
</organism>
<dbReference type="PANTHER" id="PTHR36794:SF1">
    <property type="entry name" value="TRANSMEMBRANE PROTEIN"/>
    <property type="match status" value="1"/>
</dbReference>
<keyword evidence="3" id="KW-1185">Reference proteome</keyword>
<feature type="transmembrane region" description="Helical" evidence="1">
    <location>
        <begin position="73"/>
        <end position="94"/>
    </location>
</feature>
<reference evidence="2 3" key="1">
    <citation type="journal article" date="2018" name="Mol. Plant">
        <title>The genome of Artemisia annua provides insight into the evolution of Asteraceae family and artemisinin biosynthesis.</title>
        <authorList>
            <person name="Shen Q."/>
            <person name="Zhang L."/>
            <person name="Liao Z."/>
            <person name="Wang S."/>
            <person name="Yan T."/>
            <person name="Shi P."/>
            <person name="Liu M."/>
            <person name="Fu X."/>
            <person name="Pan Q."/>
            <person name="Wang Y."/>
            <person name="Lv Z."/>
            <person name="Lu X."/>
            <person name="Zhang F."/>
            <person name="Jiang W."/>
            <person name="Ma Y."/>
            <person name="Chen M."/>
            <person name="Hao X."/>
            <person name="Li L."/>
            <person name="Tang Y."/>
            <person name="Lv G."/>
            <person name="Zhou Y."/>
            <person name="Sun X."/>
            <person name="Brodelius P.E."/>
            <person name="Rose J.K.C."/>
            <person name="Tang K."/>
        </authorList>
    </citation>
    <scope>NUCLEOTIDE SEQUENCE [LARGE SCALE GENOMIC DNA]</scope>
    <source>
        <strain evidence="3">cv. Huhao1</strain>
        <tissue evidence="2">Leaf</tissue>
    </source>
</reference>
<dbReference type="Proteomes" id="UP000245207">
    <property type="component" value="Unassembled WGS sequence"/>
</dbReference>
<sequence>MSSIYAYNKCSTINVISHLVNLEQVMATEQTGNESQQEMINENQPANTSMKTHGGFGGMVYEQYLKAKENAEAYPYVWSSYLIVYGGFGMWVAYRYRKLMKTEDRVRGLQERLRNIRKEREYLFLGVAGQIVGVVLLKGSTNNESEPCKRRLEETKGIPDPIKIAEVLRVRRILAWIIGIILLIATLLGIHFLMNMSITRDTLLYSNVKLD</sequence>
<evidence type="ECO:0000313" key="2">
    <source>
        <dbReference type="EMBL" id="PWA54548.1"/>
    </source>
</evidence>
<dbReference type="EMBL" id="PKPP01007039">
    <property type="protein sequence ID" value="PWA54548.1"/>
    <property type="molecule type" value="Genomic_DNA"/>
</dbReference>
<keyword evidence="1" id="KW-0472">Membrane</keyword>
<feature type="transmembrane region" description="Helical" evidence="1">
    <location>
        <begin position="173"/>
        <end position="194"/>
    </location>
</feature>
<dbReference type="OrthoDB" id="1925472at2759"/>